<dbReference type="PANTHER" id="PTHR43995:SF1">
    <property type="entry name" value="PRE-MRNA-PROCESSING FACTOR 19"/>
    <property type="match status" value="1"/>
</dbReference>
<evidence type="ECO:0000256" key="5">
    <source>
        <dbReference type="ARBA" id="ARBA00022664"/>
    </source>
</evidence>
<keyword evidence="13 14" id="KW-0539">Nucleus</keyword>
<dbReference type="SUPFAM" id="SSF50978">
    <property type="entry name" value="WD40 repeat-like"/>
    <property type="match status" value="1"/>
</dbReference>
<gene>
    <name evidence="16" type="primary">PRP19</name>
    <name evidence="16" type="ORF">CAAN4_A00980</name>
</gene>
<keyword evidence="10 14" id="KW-0833">Ubl conjugation pathway</keyword>
<dbReference type="InterPro" id="IPR038959">
    <property type="entry name" value="Prp19"/>
</dbReference>
<dbReference type="InterPro" id="IPR036322">
    <property type="entry name" value="WD40_repeat_dom_sf"/>
</dbReference>
<protein>
    <recommendedName>
        <fullName evidence="14">Pre-mRNA-processing factor 19</fullName>
        <ecNumber evidence="14">2.3.2.27</ecNumber>
    </recommendedName>
</protein>
<sequence>MICSLSGEVAKEPVVSPRSGAIFEKSLIERYIVASGTDPLTDEPLSVEDLVQINDGNAIDSSNQIVPPKPPTFNSIPSLLSTFQNEWDALALEVFSLRKQLHKSREELSAALYHQDAAVRVASRLVKERDEARQALQALSISIGTSGADDVEMENDEVEGGAKSNGEEQKPTGIIPVEEINSARDQLFQLHKSQKPTLTIPVDQEVSVELLSANVAHPFKKSSCSNIVKNVDEWILVGSPTGVMAKIDKENKVEKIFKSSGQEITSICYVKVEEEYVPIISDHSKEAKLGEMKESFPSHHQDEIIKLITHPSLHHLFVSFSKDGSWSLNDVSQLKSLFVSTPLSSAITAGDIHVDGALVATGTTNGQVNIYDLTTGNSISTVQTKFNHINQLKFAGNGYWLLVLSHTTEESPKSALEVVDLRKGVVVHTIDSETPFVDFIIDPSSSIVVTVDGQHNLQLHRYLKKGKKWSNSEFTTDLKTPISSLQLLTEAQSKDFEEGVVKFITVAENSKVSEYKIKY</sequence>
<dbReference type="CDD" id="cd16656">
    <property type="entry name" value="RING-Ubox_PRP19"/>
    <property type="match status" value="1"/>
</dbReference>
<keyword evidence="5 14" id="KW-0507">mRNA processing</keyword>
<evidence type="ECO:0000313" key="17">
    <source>
        <dbReference type="Proteomes" id="UP001497600"/>
    </source>
</evidence>
<dbReference type="SMART" id="SM00504">
    <property type="entry name" value="Ubox"/>
    <property type="match status" value="1"/>
</dbReference>
<keyword evidence="8" id="KW-0677">Repeat</keyword>
<dbReference type="EC" id="2.3.2.27" evidence="14"/>
<name>A0ABP0E6J6_9ASCO</name>
<dbReference type="InterPro" id="IPR013083">
    <property type="entry name" value="Znf_RING/FYVE/PHD"/>
</dbReference>
<comment type="subunit">
    <text evidence="14">Homotetramer.</text>
</comment>
<accession>A0ABP0E6J6</accession>
<dbReference type="Pfam" id="PF04564">
    <property type="entry name" value="U-box"/>
    <property type="match status" value="1"/>
</dbReference>
<evidence type="ECO:0000256" key="13">
    <source>
        <dbReference type="ARBA" id="ARBA00023242"/>
    </source>
</evidence>
<evidence type="ECO:0000256" key="6">
    <source>
        <dbReference type="ARBA" id="ARBA00022679"/>
    </source>
</evidence>
<comment type="similarity">
    <text evidence="3 14">Belongs to the WD repeat PRP19 family.</text>
</comment>
<evidence type="ECO:0000256" key="3">
    <source>
        <dbReference type="ARBA" id="ARBA00006388"/>
    </source>
</evidence>
<evidence type="ECO:0000256" key="2">
    <source>
        <dbReference type="ARBA" id="ARBA00004906"/>
    </source>
</evidence>
<feature type="domain" description="U-box" evidence="15">
    <location>
        <begin position="1"/>
        <end position="69"/>
    </location>
</feature>
<comment type="subcellular location">
    <subcellularLocation>
        <location evidence="1 14">Nucleus</location>
    </subcellularLocation>
</comment>
<dbReference type="PROSITE" id="PS51698">
    <property type="entry name" value="U_BOX"/>
    <property type="match status" value="1"/>
</dbReference>
<keyword evidence="11 14" id="KW-0508">mRNA splicing</keyword>
<comment type="catalytic activity">
    <reaction evidence="14">
        <text>S-ubiquitinyl-[E2 ubiquitin-conjugating enzyme]-L-cysteine + [acceptor protein]-L-lysine = [E2 ubiquitin-conjugating enzyme]-L-cysteine + N(6)-ubiquitinyl-[acceptor protein]-L-lysine.</text>
        <dbReference type="EC" id="2.3.2.27"/>
    </reaction>
</comment>
<keyword evidence="17" id="KW-1185">Reference proteome</keyword>
<evidence type="ECO:0000256" key="10">
    <source>
        <dbReference type="ARBA" id="ARBA00022786"/>
    </source>
</evidence>
<dbReference type="EMBL" id="OZ004253">
    <property type="protein sequence ID" value="CAK7891993.1"/>
    <property type="molecule type" value="Genomic_DNA"/>
</dbReference>
<dbReference type="Pfam" id="PF08606">
    <property type="entry name" value="Prp19"/>
    <property type="match status" value="1"/>
</dbReference>
<evidence type="ECO:0000256" key="14">
    <source>
        <dbReference type="RuleBase" id="RU367101"/>
    </source>
</evidence>
<dbReference type="InterPro" id="IPR003613">
    <property type="entry name" value="Ubox_domain"/>
</dbReference>
<dbReference type="InterPro" id="IPR055340">
    <property type="entry name" value="RING-Ubox_PRP19"/>
</dbReference>
<evidence type="ECO:0000256" key="7">
    <source>
        <dbReference type="ARBA" id="ARBA00022728"/>
    </source>
</evidence>
<dbReference type="Gene3D" id="2.130.10.10">
    <property type="entry name" value="YVTN repeat-like/Quinoprotein amine dehydrogenase"/>
    <property type="match status" value="1"/>
</dbReference>
<proteinExistence type="inferred from homology"/>
<evidence type="ECO:0000256" key="4">
    <source>
        <dbReference type="ARBA" id="ARBA00022574"/>
    </source>
</evidence>
<dbReference type="SUPFAM" id="SSF57850">
    <property type="entry name" value="RING/U-box"/>
    <property type="match status" value="1"/>
</dbReference>
<comment type="function">
    <text evidence="14">Ubiquitin-protein ligase which is mainly involved pre-mRNA splicing and DNA repair. Required for pre-mRNA splicing as component of the spliceosome.</text>
</comment>
<dbReference type="InterPro" id="IPR015943">
    <property type="entry name" value="WD40/YVTN_repeat-like_dom_sf"/>
</dbReference>
<reference evidence="16 17" key="1">
    <citation type="submission" date="2024-01" db="EMBL/GenBank/DDBJ databases">
        <authorList>
            <consortium name="Genoscope - CEA"/>
            <person name="William W."/>
        </authorList>
    </citation>
    <scope>NUCLEOTIDE SEQUENCE [LARGE SCALE GENOMIC DNA]</scope>
    <source>
        <strain evidence="16 17">29B2s-10</strain>
    </source>
</reference>
<comment type="pathway">
    <text evidence="2 14">Protein modification; protein ubiquitination.</text>
</comment>
<dbReference type="Gene3D" id="3.30.40.10">
    <property type="entry name" value="Zinc/RING finger domain, C3HC4 (zinc finger)"/>
    <property type="match status" value="1"/>
</dbReference>
<keyword evidence="6 14" id="KW-0808">Transferase</keyword>
<evidence type="ECO:0000256" key="12">
    <source>
        <dbReference type="ARBA" id="ARBA00023204"/>
    </source>
</evidence>
<dbReference type="PANTHER" id="PTHR43995">
    <property type="entry name" value="PRE-MRNA-PROCESSING FACTOR 19"/>
    <property type="match status" value="1"/>
</dbReference>
<evidence type="ECO:0000256" key="1">
    <source>
        <dbReference type="ARBA" id="ARBA00004123"/>
    </source>
</evidence>
<keyword evidence="9 14" id="KW-0227">DNA damage</keyword>
<evidence type="ECO:0000259" key="15">
    <source>
        <dbReference type="PROSITE" id="PS51698"/>
    </source>
</evidence>
<keyword evidence="7 14" id="KW-0747">Spliceosome</keyword>
<evidence type="ECO:0000313" key="16">
    <source>
        <dbReference type="EMBL" id="CAK7891993.1"/>
    </source>
</evidence>
<evidence type="ECO:0000256" key="8">
    <source>
        <dbReference type="ARBA" id="ARBA00022737"/>
    </source>
</evidence>
<evidence type="ECO:0000256" key="11">
    <source>
        <dbReference type="ARBA" id="ARBA00023187"/>
    </source>
</evidence>
<dbReference type="InterPro" id="IPR013915">
    <property type="entry name" value="Prp19_cc"/>
</dbReference>
<keyword evidence="4" id="KW-0853">WD repeat</keyword>
<evidence type="ECO:0000256" key="9">
    <source>
        <dbReference type="ARBA" id="ARBA00022763"/>
    </source>
</evidence>
<dbReference type="Proteomes" id="UP001497600">
    <property type="component" value="Chromosome A"/>
</dbReference>
<organism evidence="16 17">
    <name type="scientific">[Candida] anglica</name>
    <dbReference type="NCBI Taxonomy" id="148631"/>
    <lineage>
        <taxon>Eukaryota</taxon>
        <taxon>Fungi</taxon>
        <taxon>Dikarya</taxon>
        <taxon>Ascomycota</taxon>
        <taxon>Saccharomycotina</taxon>
        <taxon>Pichiomycetes</taxon>
        <taxon>Debaryomycetaceae</taxon>
        <taxon>Kurtzmaniella</taxon>
    </lineage>
</organism>
<keyword evidence="12 14" id="KW-0234">DNA repair</keyword>